<evidence type="ECO:0000256" key="4">
    <source>
        <dbReference type="ARBA" id="ARBA00022695"/>
    </source>
</evidence>
<dbReference type="FunFam" id="3.30.70.270:FF:000115">
    <property type="entry name" value="Polyprotein of retroviral origin, putative"/>
    <property type="match status" value="1"/>
</dbReference>
<name>A0A8R2QS34_BOMMO</name>
<feature type="compositionally biased region" description="Polar residues" evidence="9">
    <location>
        <begin position="19"/>
        <end position="28"/>
    </location>
</feature>
<dbReference type="Gene3D" id="1.10.340.70">
    <property type="match status" value="1"/>
</dbReference>
<dbReference type="InterPro" id="IPR001584">
    <property type="entry name" value="Integrase_cat-core"/>
</dbReference>
<organism evidence="12 13">
    <name type="scientific">Bombyx mori</name>
    <name type="common">Silk moth</name>
    <dbReference type="NCBI Taxonomy" id="7091"/>
    <lineage>
        <taxon>Eukaryota</taxon>
        <taxon>Metazoa</taxon>
        <taxon>Ecdysozoa</taxon>
        <taxon>Arthropoda</taxon>
        <taxon>Hexapoda</taxon>
        <taxon>Insecta</taxon>
        <taxon>Pterygota</taxon>
        <taxon>Neoptera</taxon>
        <taxon>Endopterygota</taxon>
        <taxon>Lepidoptera</taxon>
        <taxon>Glossata</taxon>
        <taxon>Ditrysia</taxon>
        <taxon>Bombycoidea</taxon>
        <taxon>Bombycidae</taxon>
        <taxon>Bombycinae</taxon>
        <taxon>Bombyx</taxon>
    </lineage>
</organism>
<dbReference type="GO" id="GO:0042575">
    <property type="term" value="C:DNA polymerase complex"/>
    <property type="evidence" value="ECO:0007669"/>
    <property type="project" value="UniProtKB-ARBA"/>
</dbReference>
<dbReference type="InterPro" id="IPR036397">
    <property type="entry name" value="RNaseH_sf"/>
</dbReference>
<reference evidence="12" key="2">
    <citation type="submission" date="2022-06" db="UniProtKB">
        <authorList>
            <consortium name="EnsemblMetazoa"/>
        </authorList>
    </citation>
    <scope>IDENTIFICATION</scope>
    <source>
        <strain evidence="12">p50T (Dazao)</strain>
    </source>
</reference>
<proteinExistence type="predicted"/>
<evidence type="ECO:0000256" key="2">
    <source>
        <dbReference type="ARBA" id="ARBA00022670"/>
    </source>
</evidence>
<dbReference type="PROSITE" id="PS50878">
    <property type="entry name" value="RT_POL"/>
    <property type="match status" value="1"/>
</dbReference>
<dbReference type="InterPro" id="IPR041588">
    <property type="entry name" value="Integrase_H2C2"/>
</dbReference>
<evidence type="ECO:0000256" key="1">
    <source>
        <dbReference type="ARBA" id="ARBA00012493"/>
    </source>
</evidence>
<dbReference type="InterPro" id="IPR050951">
    <property type="entry name" value="Retrovirus_Pol_polyprotein"/>
</dbReference>
<feature type="compositionally biased region" description="Polar residues" evidence="9">
    <location>
        <begin position="36"/>
        <end position="46"/>
    </location>
</feature>
<evidence type="ECO:0000313" key="13">
    <source>
        <dbReference type="Proteomes" id="UP000005204"/>
    </source>
</evidence>
<dbReference type="PANTHER" id="PTHR37984">
    <property type="entry name" value="PROTEIN CBG26694"/>
    <property type="match status" value="1"/>
</dbReference>
<dbReference type="FunFam" id="1.10.340.70:FF:000001">
    <property type="entry name" value="Retrovirus-related Pol polyprotein from transposon gypsy-like Protein"/>
    <property type="match status" value="1"/>
</dbReference>
<keyword evidence="6" id="KW-0255">Endonuclease</keyword>
<dbReference type="InterPro" id="IPR043502">
    <property type="entry name" value="DNA/RNA_pol_sf"/>
</dbReference>
<feature type="compositionally biased region" description="Polar residues" evidence="9">
    <location>
        <begin position="1"/>
        <end position="11"/>
    </location>
</feature>
<evidence type="ECO:0000256" key="7">
    <source>
        <dbReference type="ARBA" id="ARBA00022801"/>
    </source>
</evidence>
<dbReference type="PROSITE" id="PS00141">
    <property type="entry name" value="ASP_PROTEASE"/>
    <property type="match status" value="1"/>
</dbReference>
<dbReference type="PROSITE" id="PS50994">
    <property type="entry name" value="INTEGRASE"/>
    <property type="match status" value="1"/>
</dbReference>
<evidence type="ECO:0000256" key="8">
    <source>
        <dbReference type="ARBA" id="ARBA00022918"/>
    </source>
</evidence>
<feature type="domain" description="Integrase catalytic" evidence="11">
    <location>
        <begin position="1121"/>
        <end position="1280"/>
    </location>
</feature>
<dbReference type="GO" id="GO:0004519">
    <property type="term" value="F:endonuclease activity"/>
    <property type="evidence" value="ECO:0007669"/>
    <property type="project" value="UniProtKB-KW"/>
</dbReference>
<dbReference type="FunFam" id="3.30.420.10:FF:000032">
    <property type="entry name" value="Retrovirus-related Pol polyprotein from transposon 297-like Protein"/>
    <property type="match status" value="1"/>
</dbReference>
<dbReference type="Pfam" id="PF17921">
    <property type="entry name" value="Integrase_H2C2"/>
    <property type="match status" value="1"/>
</dbReference>
<sequence length="1399" mass="160640">MGNQPRASVHNSIPKDHTGNQPQTSVHNSIPKEHTGNQPQTSVRNSISKDHTGNQPQASVYIHPISKHKRNIIENTITKQNESKIYELSCISSKISLPHVLVSTSISFKPLTFLVDTGSSVCLIKKTSIQSFSHINLINNIIKLKGIDSTEDPVPTLGSFDLKLIFGKESIPFTFHVIDKIDLPYDGIIGTDLLTRFQCSIDYNRQILYLNKNKIKLNFTDPTYQIPPRSEVTVECSVTNPELREGLILDQHVSDTLYIANCLVKVKNNNRVNLTVLNTSEKPAIINSKLQLTLLPVDYELCKSQITTKTCLDRTNDVLKLLRVSHLNSEESEALYDMCSKYSDIFHLPDDLLTSTDAIQHEIRTSSDQPINVKSYRFPEIHKQEVNSQIQKMLDQKIIQPSLSPWSSPIWIVPKKTDASGQKKWRIVIDYRKLNDITIGETYPIPNIVEILDQLGNSKYFTTLDLASGFHQITMTQKDACKTAFSVPQGHFEFTRMPFGLKNAPSTFQRLMNNVLTGLQGERCFVYLDDIVSYSHDLKTHIENLGAIFDRLRKFNLKLQPDKCEFLRKEVGYLGHIISEEGLKPDPNKIKSVKEFPIPKSPKDIKSFLGLISYYRRFIPEFSKLSKPLTSLLKKDASFLWTNEQQLAFETLKDKLITSPVLIYPDFTKPFNLTCDASNYAISAILSQGPIGKDRPVAYASRTLNKCEINYSTTEKELLAIVWGCNSFRPYLFGRKFTIVTDHRPLKWLFNHTDPSSKLQRWRLQLQEFEYEIIYRKGKLNSAADALSRYPVNPVYTENPENLNENELIDLGPLDISPFNDEVPDFTPLSPSPNNLPDTLLQPEIVPEITDQNPIIENEPQPSSSQAPILQQPNTLISPHNLPDLDDTYTKFLKTPSSFKYDTAIFEHNDSIIKSQHKTIVIPASLDLDESIPYVQEILLNSPDSESFTNSEKTLLSYKNLLLNDKNYYFLFIKVHHFDNCTYSDIFESLKALRNHLISMNETIDKISITDFKNPFDKHIYVKIYNILAHLFHNTGIQIHIYRNKIYYPCPTEVQKILRENHDLPVAGHLGSSRMFNKIREQFYWKNMRSEIENYVKNCNQCQTNKALRKINRAPMQITTTSTAPFERLSLDIVGPLPESGTAKIKYILTLQDDLTKYSVAYPIRSTTAEETSDCLIHFISLFGIPKTILTDQGSNFTSEMFKETCKFLKIKQLWSSPYHPQTQGALERSHSTLKEYLKSYVSENQDNWPRYVYTAMLAYNTATHSTTNYTPYELIFGHKPVLPNSIYEPAPNATYPDYIRMLQHRLKVTREQATKHTLKSKESSKARYDAHTRPVTYHVGDYVYLKNHLRMRKALSPIWKGPYKIIKLNGRNSLTLLINRRHVIHHYDEIKLARRCNA</sequence>
<dbReference type="GO" id="GO:0003676">
    <property type="term" value="F:nucleic acid binding"/>
    <property type="evidence" value="ECO:0007669"/>
    <property type="project" value="InterPro"/>
</dbReference>
<protein>
    <recommendedName>
        <fullName evidence="1">RNA-directed DNA polymerase</fullName>
        <ecNumber evidence="1">2.7.7.49</ecNumber>
    </recommendedName>
</protein>
<dbReference type="InterPro" id="IPR000477">
    <property type="entry name" value="RT_dom"/>
</dbReference>
<dbReference type="EC" id="2.7.7.49" evidence="1"/>
<feature type="domain" description="Reverse transcriptase" evidence="10">
    <location>
        <begin position="394"/>
        <end position="578"/>
    </location>
</feature>
<dbReference type="Gene3D" id="2.40.70.10">
    <property type="entry name" value="Acid Proteases"/>
    <property type="match status" value="1"/>
</dbReference>
<dbReference type="GO" id="GO:0004190">
    <property type="term" value="F:aspartic-type endopeptidase activity"/>
    <property type="evidence" value="ECO:0007669"/>
    <property type="project" value="InterPro"/>
</dbReference>
<dbReference type="PANTHER" id="PTHR37984:SF5">
    <property type="entry name" value="PROTEIN NYNRIN-LIKE"/>
    <property type="match status" value="1"/>
</dbReference>
<dbReference type="SUPFAM" id="SSF50630">
    <property type="entry name" value="Acid proteases"/>
    <property type="match status" value="1"/>
</dbReference>
<evidence type="ECO:0000259" key="10">
    <source>
        <dbReference type="PROSITE" id="PS50878"/>
    </source>
</evidence>
<dbReference type="Pfam" id="PF00078">
    <property type="entry name" value="RVT_1"/>
    <property type="match status" value="1"/>
</dbReference>
<dbReference type="SUPFAM" id="SSF56672">
    <property type="entry name" value="DNA/RNA polymerases"/>
    <property type="match status" value="1"/>
</dbReference>
<keyword evidence="8" id="KW-0695">RNA-directed DNA polymerase</keyword>
<reference evidence="13" key="1">
    <citation type="journal article" date="2008" name="Insect Biochem. Mol. Biol.">
        <title>The genome of a lepidopteran model insect, the silkworm Bombyx mori.</title>
        <authorList>
            <consortium name="International Silkworm Genome Consortium"/>
        </authorList>
    </citation>
    <scope>NUCLEOTIDE SEQUENCE [LARGE SCALE GENOMIC DNA]</scope>
    <source>
        <strain evidence="13">p50T</strain>
    </source>
</reference>
<dbReference type="InterPro" id="IPR001969">
    <property type="entry name" value="Aspartic_peptidase_AS"/>
</dbReference>
<evidence type="ECO:0000313" key="12">
    <source>
        <dbReference type="EnsemblMetazoa" id="XP_037867208.1"/>
    </source>
</evidence>
<dbReference type="Pfam" id="PF17917">
    <property type="entry name" value="RT_RNaseH"/>
    <property type="match status" value="1"/>
</dbReference>
<dbReference type="GO" id="GO:0003964">
    <property type="term" value="F:RNA-directed DNA polymerase activity"/>
    <property type="evidence" value="ECO:0007669"/>
    <property type="project" value="UniProtKB-KW"/>
</dbReference>
<dbReference type="FunFam" id="3.10.10.10:FF:000007">
    <property type="entry name" value="Retrovirus-related Pol polyprotein from transposon 17.6-like Protein"/>
    <property type="match status" value="1"/>
</dbReference>
<dbReference type="InterPro" id="IPR041373">
    <property type="entry name" value="RT_RNaseH"/>
</dbReference>
<dbReference type="EnsemblMetazoa" id="XM_038011280.1">
    <property type="protein sequence ID" value="XP_037867208.1"/>
    <property type="gene ID" value="LOC105841624"/>
</dbReference>
<keyword evidence="3" id="KW-0808">Transferase</keyword>
<accession>A0A8R2QS34</accession>
<keyword evidence="7" id="KW-0378">Hydrolase</keyword>
<dbReference type="InterPro" id="IPR012337">
    <property type="entry name" value="RNaseH-like_sf"/>
</dbReference>
<keyword evidence="4" id="KW-0548">Nucleotidyltransferase</keyword>
<dbReference type="GO" id="GO:0006508">
    <property type="term" value="P:proteolysis"/>
    <property type="evidence" value="ECO:0007669"/>
    <property type="project" value="UniProtKB-KW"/>
</dbReference>
<dbReference type="Proteomes" id="UP000005204">
    <property type="component" value="Unassembled WGS sequence"/>
</dbReference>
<dbReference type="Gene3D" id="3.10.10.10">
    <property type="entry name" value="HIV Type 1 Reverse Transcriptase, subunit A, domain 1"/>
    <property type="match status" value="1"/>
</dbReference>
<dbReference type="CDD" id="cd09274">
    <property type="entry name" value="RNase_HI_RT_Ty3"/>
    <property type="match status" value="1"/>
</dbReference>
<dbReference type="Gene3D" id="3.30.70.270">
    <property type="match status" value="2"/>
</dbReference>
<dbReference type="Pfam" id="PF00665">
    <property type="entry name" value="rve"/>
    <property type="match status" value="1"/>
</dbReference>
<dbReference type="GO" id="GO:0015074">
    <property type="term" value="P:DNA integration"/>
    <property type="evidence" value="ECO:0007669"/>
    <property type="project" value="InterPro"/>
</dbReference>
<evidence type="ECO:0000256" key="5">
    <source>
        <dbReference type="ARBA" id="ARBA00022722"/>
    </source>
</evidence>
<evidence type="ECO:0000256" key="9">
    <source>
        <dbReference type="SAM" id="MobiDB-lite"/>
    </source>
</evidence>
<dbReference type="InterPro" id="IPR018061">
    <property type="entry name" value="Retropepsins"/>
</dbReference>
<evidence type="ECO:0000259" key="11">
    <source>
        <dbReference type="PROSITE" id="PS50994"/>
    </source>
</evidence>
<dbReference type="CDD" id="cd00303">
    <property type="entry name" value="retropepsin_like"/>
    <property type="match status" value="1"/>
</dbReference>
<evidence type="ECO:0000256" key="6">
    <source>
        <dbReference type="ARBA" id="ARBA00022759"/>
    </source>
</evidence>
<keyword evidence="2" id="KW-0645">Protease</keyword>
<dbReference type="InterPro" id="IPR021109">
    <property type="entry name" value="Peptidase_aspartic_dom_sf"/>
</dbReference>
<keyword evidence="13" id="KW-1185">Reference proteome</keyword>
<feature type="region of interest" description="Disordered" evidence="9">
    <location>
        <begin position="1"/>
        <end position="65"/>
    </location>
</feature>
<dbReference type="CDD" id="cd01647">
    <property type="entry name" value="RT_LTR"/>
    <property type="match status" value="1"/>
</dbReference>
<dbReference type="FunFam" id="3.10.20.370:FF:000001">
    <property type="entry name" value="Retrovirus-related Pol polyprotein from transposon 17.6-like protein"/>
    <property type="match status" value="1"/>
</dbReference>
<dbReference type="Gene3D" id="3.30.420.10">
    <property type="entry name" value="Ribonuclease H-like superfamily/Ribonuclease H"/>
    <property type="match status" value="1"/>
</dbReference>
<dbReference type="InterPro" id="IPR043128">
    <property type="entry name" value="Rev_trsase/Diguanyl_cyclase"/>
</dbReference>
<keyword evidence="5" id="KW-0540">Nuclease</keyword>
<evidence type="ECO:0000256" key="3">
    <source>
        <dbReference type="ARBA" id="ARBA00022679"/>
    </source>
</evidence>
<dbReference type="SUPFAM" id="SSF53098">
    <property type="entry name" value="Ribonuclease H-like"/>
    <property type="match status" value="1"/>
</dbReference>
<dbReference type="Pfam" id="PF00077">
    <property type="entry name" value="RVP"/>
    <property type="match status" value="1"/>
</dbReference>